<evidence type="ECO:0000256" key="1">
    <source>
        <dbReference type="ARBA" id="ARBA00009199"/>
    </source>
</evidence>
<dbReference type="InterPro" id="IPR000120">
    <property type="entry name" value="Amidase"/>
</dbReference>
<comment type="caution">
    <text evidence="3">The sequence shown here is derived from an EMBL/GenBank/DDBJ whole genome shotgun (WGS) entry which is preliminary data.</text>
</comment>
<dbReference type="Pfam" id="PF01425">
    <property type="entry name" value="Amidase"/>
    <property type="match status" value="1"/>
</dbReference>
<accession>A0A549TA13</accession>
<dbReference type="SUPFAM" id="SSF75304">
    <property type="entry name" value="Amidase signature (AS) enzymes"/>
    <property type="match status" value="1"/>
</dbReference>
<evidence type="ECO:0000313" key="4">
    <source>
        <dbReference type="Proteomes" id="UP000316801"/>
    </source>
</evidence>
<keyword evidence="4" id="KW-1185">Reference proteome</keyword>
<feature type="domain" description="Amidase" evidence="2">
    <location>
        <begin position="30"/>
        <end position="420"/>
    </location>
</feature>
<comment type="similarity">
    <text evidence="1">Belongs to the amidase family.</text>
</comment>
<dbReference type="AlphaFoldDB" id="A0A549TA13"/>
<proteinExistence type="inferred from homology"/>
<dbReference type="InterPro" id="IPR036928">
    <property type="entry name" value="AS_sf"/>
</dbReference>
<dbReference type="Gene3D" id="3.90.1300.10">
    <property type="entry name" value="Amidase signature (AS) domain"/>
    <property type="match status" value="1"/>
</dbReference>
<dbReference type="EMBL" id="VJMG01000029">
    <property type="protein sequence ID" value="TRL38710.1"/>
    <property type="molecule type" value="Genomic_DNA"/>
</dbReference>
<evidence type="ECO:0000313" key="3">
    <source>
        <dbReference type="EMBL" id="TRL38710.1"/>
    </source>
</evidence>
<dbReference type="Proteomes" id="UP000316801">
    <property type="component" value="Unassembled WGS sequence"/>
</dbReference>
<name>A0A549TA13_9HYPH</name>
<gene>
    <name evidence="3" type="ORF">FNA46_12055</name>
</gene>
<dbReference type="PANTHER" id="PTHR11895:SF151">
    <property type="entry name" value="GLUTAMYL-TRNA(GLN) AMIDOTRANSFERASE SUBUNIT A"/>
    <property type="match status" value="1"/>
</dbReference>
<reference evidence="3 4" key="1">
    <citation type="submission" date="2019-07" db="EMBL/GenBank/DDBJ databases">
        <title>Ln-dependent methylotrophs.</title>
        <authorList>
            <person name="Tani A."/>
        </authorList>
    </citation>
    <scope>NUCLEOTIDE SEQUENCE [LARGE SCALE GENOMIC DNA]</scope>
    <source>
        <strain evidence="3 4">SM12</strain>
    </source>
</reference>
<organism evidence="3 4">
    <name type="scientific">Rhizobium straminoryzae</name>
    <dbReference type="NCBI Taxonomy" id="1387186"/>
    <lineage>
        <taxon>Bacteria</taxon>
        <taxon>Pseudomonadati</taxon>
        <taxon>Pseudomonadota</taxon>
        <taxon>Alphaproteobacteria</taxon>
        <taxon>Hyphomicrobiales</taxon>
        <taxon>Rhizobiaceae</taxon>
        <taxon>Rhizobium/Agrobacterium group</taxon>
        <taxon>Rhizobium</taxon>
    </lineage>
</organism>
<evidence type="ECO:0000259" key="2">
    <source>
        <dbReference type="Pfam" id="PF01425"/>
    </source>
</evidence>
<dbReference type="GO" id="GO:0003824">
    <property type="term" value="F:catalytic activity"/>
    <property type="evidence" value="ECO:0007669"/>
    <property type="project" value="InterPro"/>
</dbReference>
<dbReference type="InterPro" id="IPR023631">
    <property type="entry name" value="Amidase_dom"/>
</dbReference>
<dbReference type="RefSeq" id="WP_143125452.1">
    <property type="nucleotide sequence ID" value="NZ_VJMG01000029.1"/>
</dbReference>
<protein>
    <submittedName>
        <fullName evidence="3">Amidase</fullName>
    </submittedName>
</protein>
<dbReference type="PANTHER" id="PTHR11895">
    <property type="entry name" value="TRANSAMIDASE"/>
    <property type="match status" value="1"/>
</dbReference>
<sequence>MTIVSPPLHQLTARECLELMAQDRLTATALVEACLARIRERDADVRAWLVLSDAARAEAARLDALPKAARGRLHGLPIGIKDVFDTRDLPTTYNSPLYAGFQPAADAAAVDLLRAEGAIIIGKTDTTEFAACGRDAATANPHDLSRTPGGSSAGSAAAVADFHVPLALATQTGGSTIRPASFCGIFGYKPSAGLVSREGMKIYAISLDTVGWYARSIDDIRLLQEVFGITERFREDPTPDASLRIAVTETPYHSRLAPESLAALEQAERHLRIAGHHVERVDLPDGFEHLDIGHRTILHREGAAAFRNLARRHGKALHDDFHHRVDNRDKRSLADLKQAQDDAAQARMAFDAFASGFDLIIAPSAPGFAPVGRKPGDPVFNAFWTLLQVPCLNLPLRLAGETLPIGITLTAPRYDDVRLLALAERLSNTLTGAPLAG</sequence>